<keyword evidence="3" id="KW-0813">Transport</keyword>
<feature type="domain" description="T2SS protein K first SAM-like" evidence="11">
    <location>
        <begin position="132"/>
        <end position="209"/>
    </location>
</feature>
<reference evidence="12 13" key="1">
    <citation type="submission" date="2019-03" db="EMBL/GenBank/DDBJ databases">
        <title>Genomic Encyclopedia of Type Strains, Phase IV (KMG-IV): sequencing the most valuable type-strain genomes for metagenomic binning, comparative biology and taxonomic classification.</title>
        <authorList>
            <person name="Goeker M."/>
        </authorList>
    </citation>
    <scope>NUCLEOTIDE SEQUENCE [LARGE SCALE GENOMIC DNA]</scope>
    <source>
        <strain evidence="12 13">DSM 2132</strain>
    </source>
</reference>
<evidence type="ECO:0000256" key="9">
    <source>
        <dbReference type="ARBA" id="ARBA00023136"/>
    </source>
</evidence>
<keyword evidence="8" id="KW-1133">Transmembrane helix</keyword>
<comment type="caution">
    <text evidence="12">The sequence shown here is derived from an EMBL/GenBank/DDBJ whole genome shotgun (WGS) entry which is preliminary data.</text>
</comment>
<evidence type="ECO:0000256" key="1">
    <source>
        <dbReference type="ARBA" id="ARBA00004533"/>
    </source>
</evidence>
<dbReference type="GO" id="GO:0009306">
    <property type="term" value="P:protein secretion"/>
    <property type="evidence" value="ECO:0007669"/>
    <property type="project" value="InterPro"/>
</dbReference>
<dbReference type="Proteomes" id="UP000295399">
    <property type="component" value="Unassembled WGS sequence"/>
</dbReference>
<dbReference type="InterPro" id="IPR049031">
    <property type="entry name" value="T2SSK_SAM-like_1st"/>
</dbReference>
<evidence type="ECO:0000256" key="2">
    <source>
        <dbReference type="ARBA" id="ARBA00007246"/>
    </source>
</evidence>
<evidence type="ECO:0000256" key="10">
    <source>
        <dbReference type="SAM" id="MobiDB-lite"/>
    </source>
</evidence>
<sequence>MFSRAHRSAGRRAAGFALPLVLVFVLVYATITLIGVEAAQRGQSLAQSLSDRVEAEKRLASTEARALYQLLTAQPAAGGVDTDAPETTGAGFDRALATAANAGSYWAGNGGMRRDANGVLVAYQDAAGLVSVNTGSAAEIVALLGLFDIRGDEARRLAARLLDYRDEDNRRRFLGAERPAYRLVQRSVPTNSPFRTVGEVRRVLGWDEQDALWAGGALSRFTTTAQRSIPISTAFMPKRLAEAFDDDVIDAALRELGSPVNTVSKAPSDTVHLTLYADYLSPVGPRTLARTILVERTPNAADRPFKRRLLRDDTTDKAAGNDADRTFPPLLPPERERADR</sequence>
<evidence type="ECO:0000256" key="3">
    <source>
        <dbReference type="ARBA" id="ARBA00022448"/>
    </source>
</evidence>
<dbReference type="SUPFAM" id="SSF158544">
    <property type="entry name" value="GspK insert domain-like"/>
    <property type="match status" value="1"/>
</dbReference>
<keyword evidence="9" id="KW-0472">Membrane</keyword>
<dbReference type="PANTHER" id="PTHR38831">
    <property type="entry name" value="TYPE II SECRETION SYSTEM PROTEIN K"/>
    <property type="match status" value="1"/>
</dbReference>
<dbReference type="InterPro" id="IPR005628">
    <property type="entry name" value="GspK"/>
</dbReference>
<dbReference type="AlphaFoldDB" id="A0A4R2PCZ6"/>
<proteinExistence type="inferred from homology"/>
<comment type="subcellular location">
    <subcellularLocation>
        <location evidence="1">Cell inner membrane</location>
    </subcellularLocation>
</comment>
<evidence type="ECO:0000259" key="11">
    <source>
        <dbReference type="Pfam" id="PF21687"/>
    </source>
</evidence>
<feature type="region of interest" description="Disordered" evidence="10">
    <location>
        <begin position="304"/>
        <end position="340"/>
    </location>
</feature>
<keyword evidence="5" id="KW-0997">Cell inner membrane</keyword>
<organism evidence="12 13">
    <name type="scientific">Rhodothalassium salexigens DSM 2132</name>
    <dbReference type="NCBI Taxonomy" id="1188247"/>
    <lineage>
        <taxon>Bacteria</taxon>
        <taxon>Pseudomonadati</taxon>
        <taxon>Pseudomonadota</taxon>
        <taxon>Alphaproteobacteria</taxon>
        <taxon>Rhodothalassiales</taxon>
        <taxon>Rhodothalassiaceae</taxon>
        <taxon>Rhodothalassium</taxon>
    </lineage>
</organism>
<evidence type="ECO:0000256" key="8">
    <source>
        <dbReference type="ARBA" id="ARBA00022989"/>
    </source>
</evidence>
<name>A0A4R2PCZ6_RHOSA</name>
<dbReference type="InParanoid" id="A0A4R2PCZ6"/>
<evidence type="ECO:0000256" key="5">
    <source>
        <dbReference type="ARBA" id="ARBA00022519"/>
    </source>
</evidence>
<comment type="similarity">
    <text evidence="2">Belongs to the GSP K family.</text>
</comment>
<dbReference type="Gene3D" id="1.10.40.60">
    <property type="entry name" value="EpsJ-like"/>
    <property type="match status" value="1"/>
</dbReference>
<keyword evidence="7" id="KW-0653">Protein transport</keyword>
<dbReference type="RefSeq" id="WP_165878849.1">
    <property type="nucleotide sequence ID" value="NZ_JACIGF010000008.1"/>
</dbReference>
<keyword evidence="6" id="KW-0812">Transmembrane</keyword>
<dbReference type="InterPro" id="IPR038072">
    <property type="entry name" value="GspK_central_sf"/>
</dbReference>
<keyword evidence="4" id="KW-1003">Cell membrane</keyword>
<dbReference type="GO" id="GO:0005886">
    <property type="term" value="C:plasma membrane"/>
    <property type="evidence" value="ECO:0007669"/>
    <property type="project" value="UniProtKB-SubCell"/>
</dbReference>
<evidence type="ECO:0000313" key="13">
    <source>
        <dbReference type="Proteomes" id="UP000295399"/>
    </source>
</evidence>
<keyword evidence="13" id="KW-1185">Reference proteome</keyword>
<evidence type="ECO:0000313" key="12">
    <source>
        <dbReference type="EMBL" id="TCP32957.1"/>
    </source>
</evidence>
<accession>A0A4R2PCZ6</accession>
<evidence type="ECO:0000256" key="6">
    <source>
        <dbReference type="ARBA" id="ARBA00022692"/>
    </source>
</evidence>
<dbReference type="Pfam" id="PF21687">
    <property type="entry name" value="T2SSK_1st"/>
    <property type="match status" value="1"/>
</dbReference>
<gene>
    <name evidence="12" type="ORF">EV659_10856</name>
</gene>
<dbReference type="EMBL" id="SLXO01000008">
    <property type="protein sequence ID" value="TCP32957.1"/>
    <property type="molecule type" value="Genomic_DNA"/>
</dbReference>
<evidence type="ECO:0000256" key="4">
    <source>
        <dbReference type="ARBA" id="ARBA00022475"/>
    </source>
</evidence>
<evidence type="ECO:0000256" key="7">
    <source>
        <dbReference type="ARBA" id="ARBA00022927"/>
    </source>
</evidence>
<protein>
    <submittedName>
        <fullName evidence="12">Type II secretion system (T2SS) protein K</fullName>
    </submittedName>
</protein>
<dbReference type="PANTHER" id="PTHR38831:SF2">
    <property type="entry name" value="TYPE II SECRETION SYSTEM PROTEIN K"/>
    <property type="match status" value="1"/>
</dbReference>